<sequence>MHKGFPANLRRLVHHYPSTSRAAEALGINRQQLNKYLSGLSMPSLATLRNIAAHFDLEPDDLLLPADRFAARWRPPMRIEGLPPRMRQAVAALLENMAQTRSTLSRFCGCYHVCIPLRTNPDRIGRAYTVISQEGDLTLVKTIMFATSRGELPGSRQPIKIDGIAQWLGERIYITDTQNVGQPNARLQSIALYPPALPSMPFLTGLLMTTNNARTRPIYSSPIVFKRLAGKKPKKADIEACGVFYRDDPRLDPAMIALLDGGSSSL</sequence>
<dbReference type="EMBL" id="SAVA01000009">
    <property type="protein sequence ID" value="RWR50301.1"/>
    <property type="molecule type" value="Genomic_DNA"/>
</dbReference>
<dbReference type="GO" id="GO:0003677">
    <property type="term" value="F:DNA binding"/>
    <property type="evidence" value="ECO:0007669"/>
    <property type="project" value="InterPro"/>
</dbReference>
<keyword evidence="3" id="KW-1185">Reference proteome</keyword>
<dbReference type="InterPro" id="IPR010982">
    <property type="entry name" value="Lambda_DNA-bd_dom_sf"/>
</dbReference>
<organism evidence="2 3">
    <name type="scientific">Paenirhodobacter huangdaonensis</name>
    <dbReference type="NCBI Taxonomy" id="2501515"/>
    <lineage>
        <taxon>Bacteria</taxon>
        <taxon>Pseudomonadati</taxon>
        <taxon>Pseudomonadota</taxon>
        <taxon>Alphaproteobacteria</taxon>
        <taxon>Rhodobacterales</taxon>
        <taxon>Rhodobacter group</taxon>
        <taxon>Paenirhodobacter</taxon>
    </lineage>
</organism>
<dbReference type="CDD" id="cd00093">
    <property type="entry name" value="HTH_XRE"/>
    <property type="match status" value="1"/>
</dbReference>
<evidence type="ECO:0000313" key="3">
    <source>
        <dbReference type="Proteomes" id="UP000288071"/>
    </source>
</evidence>
<evidence type="ECO:0000313" key="2">
    <source>
        <dbReference type="EMBL" id="RWR50301.1"/>
    </source>
</evidence>
<name>A0A3S3M821_9RHOB</name>
<dbReference type="SMART" id="SM00530">
    <property type="entry name" value="HTH_XRE"/>
    <property type="match status" value="1"/>
</dbReference>
<evidence type="ECO:0000259" key="1">
    <source>
        <dbReference type="PROSITE" id="PS50943"/>
    </source>
</evidence>
<dbReference type="SUPFAM" id="SSF47413">
    <property type="entry name" value="lambda repressor-like DNA-binding domains"/>
    <property type="match status" value="1"/>
</dbReference>
<dbReference type="PROSITE" id="PS50943">
    <property type="entry name" value="HTH_CROC1"/>
    <property type="match status" value="1"/>
</dbReference>
<reference evidence="3" key="2">
    <citation type="submission" date="2019-01" db="EMBL/GenBank/DDBJ databases">
        <title>Sinorhodobacter populi sp. nov. isolated from the symptomatic bark tissue of Populus euramericana canker.</title>
        <authorList>
            <person name="Li Y."/>
        </authorList>
    </citation>
    <scope>NUCLEOTIDE SEQUENCE [LARGE SCALE GENOMIC DNA]</scope>
    <source>
        <strain evidence="3">CGMCC 1.12963</strain>
    </source>
</reference>
<accession>A0A3S3M821</accession>
<comment type="caution">
    <text evidence="2">The sequence shown here is derived from an EMBL/GenBank/DDBJ whole genome shotgun (WGS) entry which is preliminary data.</text>
</comment>
<dbReference type="Proteomes" id="UP000288071">
    <property type="component" value="Unassembled WGS sequence"/>
</dbReference>
<proteinExistence type="predicted"/>
<dbReference type="InterPro" id="IPR001387">
    <property type="entry name" value="Cro/C1-type_HTH"/>
</dbReference>
<protein>
    <submittedName>
        <fullName evidence="2">XRE family transcriptional regulator</fullName>
    </submittedName>
</protein>
<reference evidence="2 3" key="1">
    <citation type="submission" date="2019-01" db="EMBL/GenBank/DDBJ databases">
        <title>Sinorhodobacter populi sp. nov. isolated from the symptomatic bark tissue of Populus euramericana canker.</title>
        <authorList>
            <person name="Xu G."/>
        </authorList>
    </citation>
    <scope>NUCLEOTIDE SEQUENCE [LARGE SCALE GENOMIC DNA]</scope>
    <source>
        <strain evidence="2 3">CGMCC 1.12963</strain>
    </source>
</reference>
<dbReference type="Pfam" id="PF01381">
    <property type="entry name" value="HTH_3"/>
    <property type="match status" value="1"/>
</dbReference>
<feature type="domain" description="HTH cro/C1-type" evidence="1">
    <location>
        <begin position="23"/>
        <end position="62"/>
    </location>
</feature>
<dbReference type="Gene3D" id="1.10.260.40">
    <property type="entry name" value="lambda repressor-like DNA-binding domains"/>
    <property type="match status" value="1"/>
</dbReference>
<dbReference type="AlphaFoldDB" id="A0A3S3M821"/>
<gene>
    <name evidence="2" type="ORF">EOW66_14955</name>
</gene>
<dbReference type="RefSeq" id="WP_128157105.1">
    <property type="nucleotide sequence ID" value="NZ_JBHSOM010000008.1"/>
</dbReference>